<dbReference type="AlphaFoldDB" id="A9RLC6"/>
<sequence length="451" mass="49388">MASIHSNVNDMRNGSHEGGAYLYAQAKKGANLVLQTRRLGLTSLLVLILLPFLTPVVVVSMLVGAVFLVPVLSGVAAYYAVFHPYSLSSIIKWYRSFKSIHNQEKVLSTSAQNDIGSETVDEHNAFEVVHRKDEEEPVENIENFWRSEDNSYSEAEEQKEPEGEVAEYNVFHFDDRGRRQLDFSEGIDGAKEATEVPIQAQSEVKHPDKREDRFEESKGPEGKLARAQFVSEISTAPEEPEHVSDNVTVEEKLDKGHPGGRCTAPSKEGERVDGNEALIKQADDALPRSLQSSRSEATHAQSGNGLLLKHVIQQSDDTVAIEEGNSKLSVDGAVTVEGIADVQGNEAPILKDAGAEEVEDPLALQMVEDEAEAPVNNSLATETVAPEGKATASEAEKFQQAQDKASSETFSNGAPGEQEAEAKSDLISEEKLRNKRQGSKARKRRKDKTKK</sequence>
<gene>
    <name evidence="3" type="primary">LOC112293297</name>
</gene>
<feature type="compositionally biased region" description="Basic residues" evidence="1">
    <location>
        <begin position="433"/>
        <end position="451"/>
    </location>
</feature>
<feature type="region of interest" description="Disordered" evidence="1">
    <location>
        <begin position="189"/>
        <end position="273"/>
    </location>
</feature>
<accession>A9RLC6</accession>
<proteinExistence type="predicted"/>
<dbReference type="Gramene" id="Pp3c16_11870V3.5">
    <property type="protein sequence ID" value="Pp3c16_11870V3.5"/>
    <property type="gene ID" value="Pp3c16_11870"/>
</dbReference>
<keyword evidence="2" id="KW-1133">Transmembrane helix</keyword>
<reference evidence="3" key="3">
    <citation type="submission" date="2020-12" db="UniProtKB">
        <authorList>
            <consortium name="EnsemblPlants"/>
        </authorList>
    </citation>
    <scope>IDENTIFICATION</scope>
</reference>
<feature type="transmembrane region" description="Helical" evidence="2">
    <location>
        <begin position="44"/>
        <end position="69"/>
    </location>
</feature>
<reference evidence="3 4" key="1">
    <citation type="journal article" date="2008" name="Science">
        <title>The Physcomitrella genome reveals evolutionary insights into the conquest of land by plants.</title>
        <authorList>
            <person name="Rensing S."/>
            <person name="Lang D."/>
            <person name="Zimmer A."/>
            <person name="Terry A."/>
            <person name="Salamov A."/>
            <person name="Shapiro H."/>
            <person name="Nishiyama T."/>
            <person name="Perroud P.-F."/>
            <person name="Lindquist E."/>
            <person name="Kamisugi Y."/>
            <person name="Tanahashi T."/>
            <person name="Sakakibara K."/>
            <person name="Fujita T."/>
            <person name="Oishi K."/>
            <person name="Shin-I T."/>
            <person name="Kuroki Y."/>
            <person name="Toyoda A."/>
            <person name="Suzuki Y."/>
            <person name="Hashimoto A."/>
            <person name="Yamaguchi K."/>
            <person name="Sugano A."/>
            <person name="Kohara Y."/>
            <person name="Fujiyama A."/>
            <person name="Anterola A."/>
            <person name="Aoki S."/>
            <person name="Ashton N."/>
            <person name="Barbazuk W.B."/>
            <person name="Barker E."/>
            <person name="Bennetzen J."/>
            <person name="Bezanilla M."/>
            <person name="Blankenship R."/>
            <person name="Cho S.H."/>
            <person name="Dutcher S."/>
            <person name="Estelle M."/>
            <person name="Fawcett J.A."/>
            <person name="Gundlach H."/>
            <person name="Hanada K."/>
            <person name="Heyl A."/>
            <person name="Hicks K.A."/>
            <person name="Hugh J."/>
            <person name="Lohr M."/>
            <person name="Mayer K."/>
            <person name="Melkozernov A."/>
            <person name="Murata T."/>
            <person name="Nelson D."/>
            <person name="Pils B."/>
            <person name="Prigge M."/>
            <person name="Reiss B."/>
            <person name="Renner T."/>
            <person name="Rombauts S."/>
            <person name="Rushton P."/>
            <person name="Sanderfoot A."/>
            <person name="Schween G."/>
            <person name="Shiu S.-H."/>
            <person name="Stueber K."/>
            <person name="Theodoulou F.L."/>
            <person name="Tu H."/>
            <person name="Van de Peer Y."/>
            <person name="Verrier P.J."/>
            <person name="Waters E."/>
            <person name="Wood A."/>
            <person name="Yang L."/>
            <person name="Cove D."/>
            <person name="Cuming A."/>
            <person name="Hasebe M."/>
            <person name="Lucas S."/>
            <person name="Mishler D.B."/>
            <person name="Reski R."/>
            <person name="Grigoriev I."/>
            <person name="Quatrano R.S."/>
            <person name="Boore J.L."/>
        </authorList>
    </citation>
    <scope>NUCLEOTIDE SEQUENCE [LARGE SCALE GENOMIC DNA]</scope>
    <source>
        <strain evidence="3 4">cv. Gransden 2004</strain>
    </source>
</reference>
<dbReference type="HOGENOM" id="CLU_633712_0_0_1"/>
<keyword evidence="4" id="KW-1185">Reference proteome</keyword>
<feature type="compositionally biased region" description="Basic and acidic residues" evidence="1">
    <location>
        <begin position="203"/>
        <end position="224"/>
    </location>
</feature>
<keyword evidence="2" id="KW-0812">Transmembrane</keyword>
<evidence type="ECO:0000256" key="1">
    <source>
        <dbReference type="SAM" id="MobiDB-lite"/>
    </source>
</evidence>
<feature type="compositionally biased region" description="Basic and acidic residues" evidence="1">
    <location>
        <begin position="420"/>
        <end position="432"/>
    </location>
</feature>
<feature type="compositionally biased region" description="Polar residues" evidence="1">
    <location>
        <begin position="399"/>
        <end position="412"/>
    </location>
</feature>
<dbReference type="Proteomes" id="UP000006727">
    <property type="component" value="Chromosome 16"/>
</dbReference>
<feature type="compositionally biased region" description="Basic and acidic residues" evidence="1">
    <location>
        <begin position="239"/>
        <end position="257"/>
    </location>
</feature>
<organism evidence="3 4">
    <name type="scientific">Physcomitrium patens</name>
    <name type="common">Spreading-leaved earth moss</name>
    <name type="synonym">Physcomitrella patens</name>
    <dbReference type="NCBI Taxonomy" id="3218"/>
    <lineage>
        <taxon>Eukaryota</taxon>
        <taxon>Viridiplantae</taxon>
        <taxon>Streptophyta</taxon>
        <taxon>Embryophyta</taxon>
        <taxon>Bryophyta</taxon>
        <taxon>Bryophytina</taxon>
        <taxon>Bryopsida</taxon>
        <taxon>Funariidae</taxon>
        <taxon>Funariales</taxon>
        <taxon>Funariaceae</taxon>
        <taxon>Physcomitrium</taxon>
    </lineage>
</organism>
<dbReference type="InParanoid" id="A9RLC6"/>
<evidence type="ECO:0000313" key="3">
    <source>
        <dbReference type="EnsemblPlants" id="Pp3c16_11870V3.5"/>
    </source>
</evidence>
<reference evidence="3 4" key="2">
    <citation type="journal article" date="2018" name="Plant J.">
        <title>The Physcomitrella patens chromosome-scale assembly reveals moss genome structure and evolution.</title>
        <authorList>
            <person name="Lang D."/>
            <person name="Ullrich K.K."/>
            <person name="Murat F."/>
            <person name="Fuchs J."/>
            <person name="Jenkins J."/>
            <person name="Haas F.B."/>
            <person name="Piednoel M."/>
            <person name="Gundlach H."/>
            <person name="Van Bel M."/>
            <person name="Meyberg R."/>
            <person name="Vives C."/>
            <person name="Morata J."/>
            <person name="Symeonidi A."/>
            <person name="Hiss M."/>
            <person name="Muchero W."/>
            <person name="Kamisugi Y."/>
            <person name="Saleh O."/>
            <person name="Blanc G."/>
            <person name="Decker E.L."/>
            <person name="van Gessel N."/>
            <person name="Grimwood J."/>
            <person name="Hayes R.D."/>
            <person name="Graham S.W."/>
            <person name="Gunter L.E."/>
            <person name="McDaniel S.F."/>
            <person name="Hoernstein S.N.W."/>
            <person name="Larsson A."/>
            <person name="Li F.W."/>
            <person name="Perroud P.F."/>
            <person name="Phillips J."/>
            <person name="Ranjan P."/>
            <person name="Rokshar D.S."/>
            <person name="Rothfels C.J."/>
            <person name="Schneider L."/>
            <person name="Shu S."/>
            <person name="Stevenson D.W."/>
            <person name="Thummler F."/>
            <person name="Tillich M."/>
            <person name="Villarreal Aguilar J.C."/>
            <person name="Widiez T."/>
            <person name="Wong G.K."/>
            <person name="Wymore A."/>
            <person name="Zhang Y."/>
            <person name="Zimmer A.D."/>
            <person name="Quatrano R.S."/>
            <person name="Mayer K.F.X."/>
            <person name="Goodstein D."/>
            <person name="Casacuberta J.M."/>
            <person name="Vandepoele K."/>
            <person name="Reski R."/>
            <person name="Cuming A.C."/>
            <person name="Tuskan G.A."/>
            <person name="Maumus F."/>
            <person name="Salse J."/>
            <person name="Schmutz J."/>
            <person name="Rensing S.A."/>
        </authorList>
    </citation>
    <scope>NUCLEOTIDE SEQUENCE [LARGE SCALE GENOMIC DNA]</scope>
    <source>
        <strain evidence="3 4">cv. Gransden 2004</strain>
    </source>
</reference>
<evidence type="ECO:0000256" key="2">
    <source>
        <dbReference type="SAM" id="Phobius"/>
    </source>
</evidence>
<feature type="transmembrane region" description="Helical" evidence="2">
    <location>
        <begin position="75"/>
        <end position="94"/>
    </location>
</feature>
<evidence type="ECO:0000313" key="4">
    <source>
        <dbReference type="Proteomes" id="UP000006727"/>
    </source>
</evidence>
<protein>
    <submittedName>
        <fullName evidence="3">Uncharacterized protein</fullName>
    </submittedName>
</protein>
<name>A9RLC6_PHYPA</name>
<keyword evidence="2" id="KW-0472">Membrane</keyword>
<dbReference type="EMBL" id="ABEU02000016">
    <property type="status" value="NOT_ANNOTATED_CDS"/>
    <property type="molecule type" value="Genomic_DNA"/>
</dbReference>
<feature type="region of interest" description="Disordered" evidence="1">
    <location>
        <begin position="370"/>
        <end position="451"/>
    </location>
</feature>
<dbReference type="EnsemblPlants" id="Pp3c16_11870V3.5">
    <property type="protein sequence ID" value="Pp3c16_11870V3.5"/>
    <property type="gene ID" value="Pp3c16_11870"/>
</dbReference>